<keyword evidence="1" id="KW-0472">Membrane</keyword>
<dbReference type="RefSeq" id="WP_134761587.1">
    <property type="nucleotide sequence ID" value="NZ_SOZD01000002.1"/>
</dbReference>
<sequence length="59" mass="6421">MTACCYETAGERRCDEESQAFRPIGGERRRYRPPMPVIELLQLAAAVAVCGAVIGGFFG</sequence>
<comment type="caution">
    <text evidence="2">The sequence shown here is derived from an EMBL/GenBank/DDBJ whole genome shotgun (WGS) entry which is preliminary data.</text>
</comment>
<reference evidence="2 3" key="1">
    <citation type="submission" date="2019-03" db="EMBL/GenBank/DDBJ databases">
        <title>Jiella endophytica sp. nov., a novel endophytic bacterium isolated from root of Ficus microcarpa Linn. f.</title>
        <authorList>
            <person name="Tuo L."/>
        </authorList>
    </citation>
    <scope>NUCLEOTIDE SEQUENCE [LARGE SCALE GENOMIC DNA]</scope>
    <source>
        <strain evidence="2 3">CBS5Q-3</strain>
    </source>
</reference>
<keyword evidence="1" id="KW-1133">Transmembrane helix</keyword>
<evidence type="ECO:0000313" key="3">
    <source>
        <dbReference type="Proteomes" id="UP000298179"/>
    </source>
</evidence>
<evidence type="ECO:0000313" key="2">
    <source>
        <dbReference type="EMBL" id="TFF25418.1"/>
    </source>
</evidence>
<dbReference type="AlphaFoldDB" id="A0A4Y8RP73"/>
<keyword evidence="1" id="KW-0812">Transmembrane</keyword>
<dbReference type="EMBL" id="SOZD01000002">
    <property type="protein sequence ID" value="TFF25418.1"/>
    <property type="molecule type" value="Genomic_DNA"/>
</dbReference>
<organism evidence="2 3">
    <name type="scientific">Jiella endophytica</name>
    <dbReference type="NCBI Taxonomy" id="2558362"/>
    <lineage>
        <taxon>Bacteria</taxon>
        <taxon>Pseudomonadati</taxon>
        <taxon>Pseudomonadota</taxon>
        <taxon>Alphaproteobacteria</taxon>
        <taxon>Hyphomicrobiales</taxon>
        <taxon>Aurantimonadaceae</taxon>
        <taxon>Jiella</taxon>
    </lineage>
</organism>
<name>A0A4Y8RP73_9HYPH</name>
<gene>
    <name evidence="2" type="ORF">E3C22_08670</name>
</gene>
<keyword evidence="3" id="KW-1185">Reference proteome</keyword>
<feature type="transmembrane region" description="Helical" evidence="1">
    <location>
        <begin position="37"/>
        <end position="58"/>
    </location>
</feature>
<protein>
    <submittedName>
        <fullName evidence="2">Uncharacterized protein</fullName>
    </submittedName>
</protein>
<accession>A0A4Y8RP73</accession>
<dbReference type="Proteomes" id="UP000298179">
    <property type="component" value="Unassembled WGS sequence"/>
</dbReference>
<proteinExistence type="predicted"/>
<evidence type="ECO:0000256" key="1">
    <source>
        <dbReference type="SAM" id="Phobius"/>
    </source>
</evidence>